<dbReference type="EMBL" id="JBCNJP010000009">
    <property type="protein sequence ID" value="KAK9073227.1"/>
    <property type="molecule type" value="Genomic_DNA"/>
</dbReference>
<sequence>MEFRKSDRLNLEIAKGSWTYFQEVINLKITRKITKQISRESVQLFLCSRCLLKCFAVFGVVSDVKVGDEVFLKNISNSETIARGMVNSLYPNQKVGSTEIGCDWCELNIQVAVKRDENLVRPIQTTIGASIALSFRWFVKSEKDA</sequence>
<accession>A0AAP0H675</accession>
<proteinExistence type="predicted"/>
<dbReference type="Proteomes" id="UP001408789">
    <property type="component" value="Unassembled WGS sequence"/>
</dbReference>
<evidence type="ECO:0000313" key="2">
    <source>
        <dbReference type="EMBL" id="KAK9073227.1"/>
    </source>
</evidence>
<protein>
    <recommendedName>
        <fullName evidence="1">Transposase Tnp1/En/Spm-like domain-containing protein</fullName>
    </recommendedName>
</protein>
<evidence type="ECO:0000259" key="1">
    <source>
        <dbReference type="Pfam" id="PF03017"/>
    </source>
</evidence>
<dbReference type="Pfam" id="PF03017">
    <property type="entry name" value="Transposase_23"/>
    <property type="match status" value="1"/>
</dbReference>
<dbReference type="AlphaFoldDB" id="A0AAP0H675"/>
<comment type="caution">
    <text evidence="2">The sequence shown here is derived from an EMBL/GenBank/DDBJ whole genome shotgun (WGS) entry which is preliminary data.</text>
</comment>
<gene>
    <name evidence="2" type="ORF">SSX86_007551</name>
</gene>
<reference evidence="2 3" key="1">
    <citation type="submission" date="2024-04" db="EMBL/GenBank/DDBJ databases">
        <title>The reference genome of an endangered Asteraceae, Deinandra increscens subsp. villosa, native to the Central Coast of California.</title>
        <authorList>
            <person name="Guilliams M."/>
            <person name="Hasenstab-Lehman K."/>
            <person name="Meyer R."/>
            <person name="Mcevoy S."/>
        </authorList>
    </citation>
    <scope>NUCLEOTIDE SEQUENCE [LARGE SCALE GENOMIC DNA]</scope>
    <source>
        <tissue evidence="2">Leaf</tissue>
    </source>
</reference>
<dbReference type="InterPro" id="IPR004264">
    <property type="entry name" value="Transposase_23"/>
</dbReference>
<feature type="domain" description="Transposase Tnp1/En/Spm-like" evidence="1">
    <location>
        <begin position="75"/>
        <end position="123"/>
    </location>
</feature>
<organism evidence="2 3">
    <name type="scientific">Deinandra increscens subsp. villosa</name>
    <dbReference type="NCBI Taxonomy" id="3103831"/>
    <lineage>
        <taxon>Eukaryota</taxon>
        <taxon>Viridiplantae</taxon>
        <taxon>Streptophyta</taxon>
        <taxon>Embryophyta</taxon>
        <taxon>Tracheophyta</taxon>
        <taxon>Spermatophyta</taxon>
        <taxon>Magnoliopsida</taxon>
        <taxon>eudicotyledons</taxon>
        <taxon>Gunneridae</taxon>
        <taxon>Pentapetalae</taxon>
        <taxon>asterids</taxon>
        <taxon>campanulids</taxon>
        <taxon>Asterales</taxon>
        <taxon>Asteraceae</taxon>
        <taxon>Asteroideae</taxon>
        <taxon>Heliantheae alliance</taxon>
        <taxon>Madieae</taxon>
        <taxon>Madiinae</taxon>
        <taxon>Deinandra</taxon>
    </lineage>
</organism>
<keyword evidence="3" id="KW-1185">Reference proteome</keyword>
<name>A0AAP0H675_9ASTR</name>
<evidence type="ECO:0000313" key="3">
    <source>
        <dbReference type="Proteomes" id="UP001408789"/>
    </source>
</evidence>